<dbReference type="PANTHER" id="PTHR47986:SF10">
    <property type="entry name" value="RECEPTOR-LIKE KINASE TMK4"/>
    <property type="match status" value="1"/>
</dbReference>
<dbReference type="GO" id="GO:0016301">
    <property type="term" value="F:kinase activity"/>
    <property type="evidence" value="ECO:0007669"/>
    <property type="project" value="UniProtKB-KW"/>
</dbReference>
<dbReference type="AlphaFoldDB" id="A0A7J0FT25"/>
<dbReference type="InterPro" id="IPR052422">
    <property type="entry name" value="Auxin_Ser/Thr_Kinase"/>
</dbReference>
<keyword evidence="3" id="KW-0812">Transmembrane</keyword>
<keyword evidence="9" id="KW-0325">Glycoprotein</keyword>
<keyword evidence="6" id="KW-1133">Transmembrane helix</keyword>
<evidence type="ECO:0000256" key="6">
    <source>
        <dbReference type="ARBA" id="ARBA00022989"/>
    </source>
</evidence>
<proteinExistence type="predicted"/>
<evidence type="ECO:0000256" key="5">
    <source>
        <dbReference type="ARBA" id="ARBA00022737"/>
    </source>
</evidence>
<keyword evidence="2" id="KW-0433">Leucine-rich repeat</keyword>
<organism evidence="10 11">
    <name type="scientific">Actinidia rufa</name>
    <dbReference type="NCBI Taxonomy" id="165716"/>
    <lineage>
        <taxon>Eukaryota</taxon>
        <taxon>Viridiplantae</taxon>
        <taxon>Streptophyta</taxon>
        <taxon>Embryophyta</taxon>
        <taxon>Tracheophyta</taxon>
        <taxon>Spermatophyta</taxon>
        <taxon>Magnoliopsida</taxon>
        <taxon>eudicotyledons</taxon>
        <taxon>Gunneridae</taxon>
        <taxon>Pentapetalae</taxon>
        <taxon>asterids</taxon>
        <taxon>Ericales</taxon>
        <taxon>Actinidiaceae</taxon>
        <taxon>Actinidia</taxon>
    </lineage>
</organism>
<comment type="subcellular location">
    <subcellularLocation>
        <location evidence="1">Membrane</location>
        <topology evidence="1">Single-pass membrane protein</topology>
    </subcellularLocation>
</comment>
<accession>A0A7J0FT25</accession>
<evidence type="ECO:0000256" key="1">
    <source>
        <dbReference type="ARBA" id="ARBA00004167"/>
    </source>
</evidence>
<keyword evidence="4" id="KW-0732">Signal</keyword>
<evidence type="ECO:0000256" key="8">
    <source>
        <dbReference type="ARBA" id="ARBA00023170"/>
    </source>
</evidence>
<keyword evidence="8" id="KW-0675">Receptor</keyword>
<evidence type="ECO:0000256" key="4">
    <source>
        <dbReference type="ARBA" id="ARBA00022729"/>
    </source>
</evidence>
<evidence type="ECO:0000313" key="10">
    <source>
        <dbReference type="EMBL" id="GFZ01862.1"/>
    </source>
</evidence>
<evidence type="ECO:0000256" key="3">
    <source>
        <dbReference type="ARBA" id="ARBA00022692"/>
    </source>
</evidence>
<evidence type="ECO:0000256" key="7">
    <source>
        <dbReference type="ARBA" id="ARBA00023136"/>
    </source>
</evidence>
<dbReference type="Proteomes" id="UP000585474">
    <property type="component" value="Unassembled WGS sequence"/>
</dbReference>
<keyword evidence="11" id="KW-1185">Reference proteome</keyword>
<keyword evidence="7" id="KW-0472">Membrane</keyword>
<evidence type="ECO:0000256" key="2">
    <source>
        <dbReference type="ARBA" id="ARBA00022614"/>
    </source>
</evidence>
<evidence type="ECO:0000256" key="9">
    <source>
        <dbReference type="ARBA" id="ARBA00023180"/>
    </source>
</evidence>
<evidence type="ECO:0000313" key="11">
    <source>
        <dbReference type="Proteomes" id="UP000585474"/>
    </source>
</evidence>
<gene>
    <name evidence="10" type="ORF">Acr_15g0004710</name>
</gene>
<dbReference type="GO" id="GO:0016020">
    <property type="term" value="C:membrane"/>
    <property type="evidence" value="ECO:0007669"/>
    <property type="project" value="UniProtKB-SubCell"/>
</dbReference>
<name>A0A7J0FT25_9ERIC</name>
<protein>
    <submittedName>
        <fullName evidence="10">Leucine-rich repeat protein kinase family protein</fullName>
    </submittedName>
</protein>
<dbReference type="PANTHER" id="PTHR47986">
    <property type="entry name" value="OSJNBA0070M12.3 PROTEIN"/>
    <property type="match status" value="1"/>
</dbReference>
<sequence length="152" mass="16608">MGLAPFTWMQRVTIVLDVADFGLVRNALDGKYSVETRLSGTFGYLASEDINSSQSPINALMAIMNTPPLMYILSDSSIEAPAPWYLSLGSELSWSSRACTCCAVWDGPCYFERNPGADPRAICMGPWRHSLCAGGAPGHWPQPRQSPPPPTW</sequence>
<dbReference type="OrthoDB" id="1607253at2759"/>
<comment type="caution">
    <text evidence="10">The sequence shown here is derived from an EMBL/GenBank/DDBJ whole genome shotgun (WGS) entry which is preliminary data.</text>
</comment>
<keyword evidence="5" id="KW-0677">Repeat</keyword>
<keyword evidence="10" id="KW-0808">Transferase</keyword>
<dbReference type="EMBL" id="BJWL01000015">
    <property type="protein sequence ID" value="GFZ01862.1"/>
    <property type="molecule type" value="Genomic_DNA"/>
</dbReference>
<reference evidence="10 11" key="1">
    <citation type="submission" date="2019-07" db="EMBL/GenBank/DDBJ databases">
        <title>De Novo Assembly of kiwifruit Actinidia rufa.</title>
        <authorList>
            <person name="Sugita-Konishi S."/>
            <person name="Sato K."/>
            <person name="Mori E."/>
            <person name="Abe Y."/>
            <person name="Kisaki G."/>
            <person name="Hamano K."/>
            <person name="Suezawa K."/>
            <person name="Otani M."/>
            <person name="Fukuda T."/>
            <person name="Manabe T."/>
            <person name="Gomi K."/>
            <person name="Tabuchi M."/>
            <person name="Akimitsu K."/>
            <person name="Kataoka I."/>
        </authorList>
    </citation>
    <scope>NUCLEOTIDE SEQUENCE [LARGE SCALE GENOMIC DNA]</scope>
    <source>
        <strain evidence="11">cv. Fuchu</strain>
    </source>
</reference>
<keyword evidence="10" id="KW-0418">Kinase</keyword>